<protein>
    <submittedName>
        <fullName evidence="4">Putative RNA methylase</fullName>
    </submittedName>
</protein>
<organism evidence="4 5">
    <name type="scientific">Vulcanisaeta distributa (strain DSM 14429 / JCM 11212 / NBRC 100878 / IC-017)</name>
    <dbReference type="NCBI Taxonomy" id="572478"/>
    <lineage>
        <taxon>Archaea</taxon>
        <taxon>Thermoproteota</taxon>
        <taxon>Thermoprotei</taxon>
        <taxon>Thermoproteales</taxon>
        <taxon>Thermoproteaceae</taxon>
        <taxon>Vulcanisaeta</taxon>
    </lineage>
</organism>
<dbReference type="eggNOG" id="arCOG01631">
    <property type="taxonomic scope" value="Archaea"/>
</dbReference>
<dbReference type="Gene3D" id="3.40.50.150">
    <property type="entry name" value="Vaccinia Virus protein VP39"/>
    <property type="match status" value="1"/>
</dbReference>
<dbReference type="STRING" id="572478.Vdis_1856"/>
<keyword evidence="2" id="KW-0808">Transferase</keyword>
<sequence>MNASVPYVPTPRDVAIEMLKLANVRPGEVVVDPGAGECGIIILAVTMFNAVGIGIEINPALVRSCIESFERMGLRGKAYIVWGDLFDFDYSIADVVTLYLGSDVNEKLRPKLSRELKRGSRVVSHDFEVPGWRPISTIDVNGPFRTHRIYLYII</sequence>
<dbReference type="InterPro" id="IPR026170">
    <property type="entry name" value="FAM173A/B"/>
</dbReference>
<dbReference type="InterPro" id="IPR029063">
    <property type="entry name" value="SAM-dependent_MTases_sf"/>
</dbReference>
<reference evidence="5" key="2">
    <citation type="journal article" date="2010" name="Stand. Genomic Sci.">
        <title>Complete genome sequence of Vulcanisaeta distributa type strain (IC-017T).</title>
        <authorList>
            <person name="Mavromatis K."/>
            <person name="Sikorski J."/>
            <person name="Pabst E."/>
            <person name="Teshima H."/>
            <person name="Lapidus A."/>
            <person name="Lucas S."/>
            <person name="Nolan M."/>
            <person name="Glavina Del Rio T."/>
            <person name="Cheng J."/>
            <person name="Bruce D."/>
            <person name="Goodwin L."/>
            <person name="Pitluck S."/>
            <person name="Liolios K."/>
            <person name="Ivanova N."/>
            <person name="Mikhailova N."/>
            <person name="Pati A."/>
            <person name="Chen A."/>
            <person name="Palaniappan K."/>
            <person name="Land M."/>
            <person name="Hauser L."/>
            <person name="Chang Y."/>
            <person name="Jeffries C."/>
            <person name="Rohde M."/>
            <person name="Spring S."/>
            <person name="Goker M."/>
            <person name="Wirth R."/>
            <person name="Woyke T."/>
            <person name="Bristow J."/>
            <person name="Eisen J."/>
            <person name="Markowitz V."/>
            <person name="Hugenholtz P."/>
            <person name="Klenk H."/>
            <person name="Kyrpides N."/>
        </authorList>
    </citation>
    <scope>NUCLEOTIDE SEQUENCE [LARGE SCALE GENOMIC DNA]</scope>
    <source>
        <strain evidence="5">DSM 14429 / JCM 11212 / NBRC 100878 / IC-017</strain>
    </source>
</reference>
<keyword evidence="3" id="KW-0949">S-adenosyl-L-methionine</keyword>
<accession>E1QV37</accession>
<keyword evidence="5" id="KW-1185">Reference proteome</keyword>
<dbReference type="PANTHER" id="PTHR13610:SF11">
    <property type="entry name" value="METHYLTRANSFERASE DOMAIN-CONTAINING PROTEIN"/>
    <property type="match status" value="1"/>
</dbReference>
<dbReference type="PANTHER" id="PTHR13610">
    <property type="entry name" value="METHYLTRANSFERASE DOMAIN-CONTAINING PROTEIN"/>
    <property type="match status" value="1"/>
</dbReference>
<evidence type="ECO:0000313" key="5">
    <source>
        <dbReference type="Proteomes" id="UP000006681"/>
    </source>
</evidence>
<gene>
    <name evidence="4" type="ordered locus">Vdis_1856</name>
</gene>
<dbReference type="RefSeq" id="WP_013336953.1">
    <property type="nucleotide sequence ID" value="NC_014537.1"/>
</dbReference>
<dbReference type="GO" id="GO:0032259">
    <property type="term" value="P:methylation"/>
    <property type="evidence" value="ECO:0007669"/>
    <property type="project" value="UniProtKB-KW"/>
</dbReference>
<evidence type="ECO:0000256" key="1">
    <source>
        <dbReference type="ARBA" id="ARBA00022603"/>
    </source>
</evidence>
<dbReference type="KEGG" id="vdi:Vdis_1856"/>
<dbReference type="SUPFAM" id="SSF53335">
    <property type="entry name" value="S-adenosyl-L-methionine-dependent methyltransferases"/>
    <property type="match status" value="1"/>
</dbReference>
<name>E1QV37_VULDI</name>
<dbReference type="OrthoDB" id="6027at2157"/>
<evidence type="ECO:0000256" key="3">
    <source>
        <dbReference type="ARBA" id="ARBA00022691"/>
    </source>
</evidence>
<dbReference type="HOGENOM" id="CLU_068443_2_1_2"/>
<keyword evidence="1 4" id="KW-0489">Methyltransferase</keyword>
<dbReference type="GeneID" id="9752802"/>
<dbReference type="EMBL" id="CP002100">
    <property type="protein sequence ID" value="ADN51228.1"/>
    <property type="molecule type" value="Genomic_DNA"/>
</dbReference>
<evidence type="ECO:0000256" key="2">
    <source>
        <dbReference type="ARBA" id="ARBA00022679"/>
    </source>
</evidence>
<dbReference type="GO" id="GO:0016279">
    <property type="term" value="F:protein-lysine N-methyltransferase activity"/>
    <property type="evidence" value="ECO:0007669"/>
    <property type="project" value="InterPro"/>
</dbReference>
<proteinExistence type="predicted"/>
<reference evidence="4 5" key="1">
    <citation type="journal article" date="2010" name="Stand. Genomic Sci.">
        <title>Complete genome sequence of Vulcanisaeta distributa type strain (IC-017).</title>
        <authorList>
            <person name="Mavromatis K."/>
            <person name="Sikorski J."/>
            <person name="Pabst E."/>
            <person name="Teshima H."/>
            <person name="Lapidus A."/>
            <person name="Lucas S."/>
            <person name="Nolan M."/>
            <person name="Glavina Del Rio T."/>
            <person name="Cheng J.F."/>
            <person name="Bruce D."/>
            <person name="Goodwin L."/>
            <person name="Pitluck S."/>
            <person name="Liolios K."/>
            <person name="Ivanova N."/>
            <person name="Mikhailova N."/>
            <person name="Pati A."/>
            <person name="Chen A."/>
            <person name="Palaniappan K."/>
            <person name="Land M."/>
            <person name="Hauser L."/>
            <person name="Chang Y.J."/>
            <person name="Jeffries C.D."/>
            <person name="Rohde M."/>
            <person name="Spring S."/>
            <person name="Goker M."/>
            <person name="Wirth R."/>
            <person name="Woyke T."/>
            <person name="Bristow J."/>
            <person name="Eisen J.A."/>
            <person name="Markowitz V."/>
            <person name="Hugenholtz P."/>
            <person name="Klenk H.P."/>
            <person name="Kyrpides N.C."/>
        </authorList>
    </citation>
    <scope>NUCLEOTIDE SEQUENCE [LARGE SCALE GENOMIC DNA]</scope>
    <source>
        <strain evidence="5">DSM 14429 / JCM 11212 / NBRC 100878 / IC-017</strain>
    </source>
</reference>
<dbReference type="Proteomes" id="UP000006681">
    <property type="component" value="Chromosome"/>
</dbReference>
<evidence type="ECO:0000313" key="4">
    <source>
        <dbReference type="EMBL" id="ADN51228.1"/>
    </source>
</evidence>
<dbReference type="AlphaFoldDB" id="E1QV37"/>